<dbReference type="RefSeq" id="WP_311632549.1">
    <property type="nucleotide sequence ID" value="NZ_JAVREN010000041.1"/>
</dbReference>
<dbReference type="Proteomes" id="UP001183388">
    <property type="component" value="Unassembled WGS sequence"/>
</dbReference>
<feature type="signal peptide" evidence="1">
    <location>
        <begin position="1"/>
        <end position="22"/>
    </location>
</feature>
<accession>A0ABU2LEA4</accession>
<keyword evidence="3" id="KW-1185">Reference proteome</keyword>
<sequence length="96" mass="9941">MRRAATLLGTLAALAATGLALAAPASAARGQILLNGELIDNPNGCVNAESSPVTVDNWTTEYALVYEHPDCEGRVLAVVAPGAHTTQHHAHSVYVP</sequence>
<evidence type="ECO:0008006" key="4">
    <source>
        <dbReference type="Google" id="ProtNLM"/>
    </source>
</evidence>
<name>A0ABU2LEA4_9ACTN</name>
<organism evidence="2 3">
    <name type="scientific">Streptomyces boetiae</name>
    <dbReference type="NCBI Taxonomy" id="3075541"/>
    <lineage>
        <taxon>Bacteria</taxon>
        <taxon>Bacillati</taxon>
        <taxon>Actinomycetota</taxon>
        <taxon>Actinomycetes</taxon>
        <taxon>Kitasatosporales</taxon>
        <taxon>Streptomycetaceae</taxon>
        <taxon>Streptomyces</taxon>
    </lineage>
</organism>
<gene>
    <name evidence="2" type="ORF">RM780_21860</name>
</gene>
<evidence type="ECO:0000256" key="1">
    <source>
        <dbReference type="SAM" id="SignalP"/>
    </source>
</evidence>
<reference evidence="3" key="1">
    <citation type="submission" date="2023-07" db="EMBL/GenBank/DDBJ databases">
        <title>30 novel species of actinomycetes from the DSMZ collection.</title>
        <authorList>
            <person name="Nouioui I."/>
        </authorList>
    </citation>
    <scope>NUCLEOTIDE SEQUENCE [LARGE SCALE GENOMIC DNA]</scope>
    <source>
        <strain evidence="3">DSM 44917</strain>
    </source>
</reference>
<comment type="caution">
    <text evidence="2">The sequence shown here is derived from an EMBL/GenBank/DDBJ whole genome shotgun (WGS) entry which is preliminary data.</text>
</comment>
<feature type="chain" id="PRO_5046157528" description="Secreted protein" evidence="1">
    <location>
        <begin position="23"/>
        <end position="96"/>
    </location>
</feature>
<evidence type="ECO:0000313" key="3">
    <source>
        <dbReference type="Proteomes" id="UP001183388"/>
    </source>
</evidence>
<protein>
    <recommendedName>
        <fullName evidence="4">Secreted protein</fullName>
    </recommendedName>
</protein>
<keyword evidence="1" id="KW-0732">Signal</keyword>
<proteinExistence type="predicted"/>
<evidence type="ECO:0000313" key="2">
    <source>
        <dbReference type="EMBL" id="MDT0309583.1"/>
    </source>
</evidence>
<dbReference type="EMBL" id="JAVREN010000041">
    <property type="protein sequence ID" value="MDT0309583.1"/>
    <property type="molecule type" value="Genomic_DNA"/>
</dbReference>